<dbReference type="AlphaFoldDB" id="A0A0F9MHS7"/>
<proteinExistence type="predicted"/>
<accession>A0A0F9MHS7</accession>
<comment type="caution">
    <text evidence="1">The sequence shown here is derived from an EMBL/GenBank/DDBJ whole genome shotgun (WGS) entry which is preliminary data.</text>
</comment>
<organism evidence="1">
    <name type="scientific">marine sediment metagenome</name>
    <dbReference type="NCBI Taxonomy" id="412755"/>
    <lineage>
        <taxon>unclassified sequences</taxon>
        <taxon>metagenomes</taxon>
        <taxon>ecological metagenomes</taxon>
    </lineage>
</organism>
<sequence>MMRLTKNKLREYKIFNPHNLASRGGSLLYIDYSVGEDGRMAHYPYWAVVGIGLKVNPDGHWADNGNKKFSVSHREVKQSQLITAMEWCQSTFQIPLDDWERDCYGGYQIKGTMKRATEEMV</sequence>
<reference evidence="1" key="1">
    <citation type="journal article" date="2015" name="Nature">
        <title>Complex archaea that bridge the gap between prokaryotes and eukaryotes.</title>
        <authorList>
            <person name="Spang A."/>
            <person name="Saw J.H."/>
            <person name="Jorgensen S.L."/>
            <person name="Zaremba-Niedzwiedzka K."/>
            <person name="Martijn J."/>
            <person name="Lind A.E."/>
            <person name="van Eijk R."/>
            <person name="Schleper C."/>
            <person name="Guy L."/>
            <person name="Ettema T.J."/>
        </authorList>
    </citation>
    <scope>NUCLEOTIDE SEQUENCE</scope>
</reference>
<protein>
    <submittedName>
        <fullName evidence="1">Uncharacterized protein</fullName>
    </submittedName>
</protein>
<gene>
    <name evidence="1" type="ORF">LCGC14_1382130</name>
</gene>
<dbReference type="EMBL" id="LAZR01008842">
    <property type="protein sequence ID" value="KKM76235.1"/>
    <property type="molecule type" value="Genomic_DNA"/>
</dbReference>
<name>A0A0F9MHS7_9ZZZZ</name>
<evidence type="ECO:0000313" key="1">
    <source>
        <dbReference type="EMBL" id="KKM76235.1"/>
    </source>
</evidence>